<dbReference type="RefSeq" id="WP_354088142.1">
    <property type="nucleotide sequence ID" value="NZ_JBEPTF010000001.1"/>
</dbReference>
<evidence type="ECO:0000313" key="2">
    <source>
        <dbReference type="EMBL" id="MET4683214.1"/>
    </source>
</evidence>
<organism evidence="2 3">
    <name type="scientific">Brevundimonas faecalis</name>
    <dbReference type="NCBI Taxonomy" id="947378"/>
    <lineage>
        <taxon>Bacteria</taxon>
        <taxon>Pseudomonadati</taxon>
        <taxon>Pseudomonadota</taxon>
        <taxon>Alphaproteobacteria</taxon>
        <taxon>Caulobacterales</taxon>
        <taxon>Caulobacteraceae</taxon>
        <taxon>Brevundimonas</taxon>
    </lineage>
</organism>
<comment type="caution">
    <text evidence="2">The sequence shown here is derived from an EMBL/GenBank/DDBJ whole genome shotgun (WGS) entry which is preliminary data.</text>
</comment>
<dbReference type="EMBL" id="JBEPTF010000001">
    <property type="protein sequence ID" value="MET4683214.1"/>
    <property type="molecule type" value="Genomic_DNA"/>
</dbReference>
<dbReference type="SUPFAM" id="SSF56281">
    <property type="entry name" value="Metallo-hydrolase/oxidoreductase"/>
    <property type="match status" value="1"/>
</dbReference>
<gene>
    <name evidence="2" type="ORF">ABIE19_001123</name>
</gene>
<feature type="domain" description="Metallo-beta-lactamase" evidence="1">
    <location>
        <begin position="49"/>
        <end position="266"/>
    </location>
</feature>
<dbReference type="CDD" id="cd07725">
    <property type="entry name" value="TTHA1429-like_MBL-fold"/>
    <property type="match status" value="1"/>
</dbReference>
<evidence type="ECO:0000313" key="3">
    <source>
        <dbReference type="Proteomes" id="UP001549313"/>
    </source>
</evidence>
<name>A0ABV2R9F8_9CAUL</name>
<dbReference type="InterPro" id="IPR001279">
    <property type="entry name" value="Metallo-B-lactamas"/>
</dbReference>
<dbReference type="Pfam" id="PF00753">
    <property type="entry name" value="Lactamase_B"/>
    <property type="match status" value="1"/>
</dbReference>
<dbReference type="InterPro" id="IPR050662">
    <property type="entry name" value="Sec-metab_biosynth-thioest"/>
</dbReference>
<accession>A0ABV2R9F8</accession>
<dbReference type="InterPro" id="IPR036866">
    <property type="entry name" value="RibonucZ/Hydroxyglut_hydro"/>
</dbReference>
<dbReference type="Gene3D" id="3.60.15.10">
    <property type="entry name" value="Ribonuclease Z/Hydroxyacylglutathione hydrolase-like"/>
    <property type="match status" value="1"/>
</dbReference>
<dbReference type="PANTHER" id="PTHR23131">
    <property type="entry name" value="ENDORIBONUCLEASE LACTB2"/>
    <property type="match status" value="1"/>
</dbReference>
<proteinExistence type="predicted"/>
<keyword evidence="3" id="KW-1185">Reference proteome</keyword>
<sequence>MADGVAMEEGRVERGLTYPFADIPAAGEAVEAAPGVLWLRLPLPMTLNHINVYALADGDGWTLVDTGLKTSASREGWEAALAGPLGGKPVKRVICTHMHPDHIGLAGWLCARFDAPLLMSRLEYVTARMLIADEGRPAPDEGEVFYRAAGWNDEQIARWRTGYGGFGKAVAAMPSAYLRLSENDVLRIGDDDWRVVIGEGHCPEHVCLWRESDGVILAGDQILPRISSNVSVWPTEPEGDPLGEWLRSLAALKERLPSDLLVLPSHGEPFYGVTTRLEALIRGHEVALKRLERTLKAPCRAVDVFSALFARPVGDEVLSMATGEAVAHLNYLAREGRVRRNRDEAGVDWWTLTEAGQ</sequence>
<dbReference type="Proteomes" id="UP001549313">
    <property type="component" value="Unassembled WGS sequence"/>
</dbReference>
<reference evidence="2 3" key="1">
    <citation type="submission" date="2024-06" db="EMBL/GenBank/DDBJ databases">
        <title>Sorghum-associated microbial communities from plants grown in Nebraska, USA.</title>
        <authorList>
            <person name="Schachtman D."/>
        </authorList>
    </citation>
    <scope>NUCLEOTIDE SEQUENCE [LARGE SCALE GENOMIC DNA]</scope>
    <source>
        <strain evidence="2 3">2814</strain>
    </source>
</reference>
<protein>
    <submittedName>
        <fullName evidence="2">Glyoxylase-like metal-dependent hydrolase (Beta-lactamase superfamily II)</fullName>
    </submittedName>
</protein>
<dbReference type="PANTHER" id="PTHR23131:SF4">
    <property type="entry name" value="METALLO-BETA-LACTAMASE SUPERFAMILY POTEIN"/>
    <property type="match status" value="1"/>
</dbReference>
<evidence type="ECO:0000259" key="1">
    <source>
        <dbReference type="SMART" id="SM00849"/>
    </source>
</evidence>
<dbReference type="Pfam" id="PF21221">
    <property type="entry name" value="B_lactamase-like_C"/>
    <property type="match status" value="1"/>
</dbReference>
<dbReference type="Gene3D" id="1.10.10.10">
    <property type="entry name" value="Winged helix-like DNA-binding domain superfamily/Winged helix DNA-binding domain"/>
    <property type="match status" value="1"/>
</dbReference>
<dbReference type="SMART" id="SM00849">
    <property type="entry name" value="Lactamase_B"/>
    <property type="match status" value="1"/>
</dbReference>
<dbReference type="InterPro" id="IPR036388">
    <property type="entry name" value="WH-like_DNA-bd_sf"/>
</dbReference>
<dbReference type="InterPro" id="IPR048933">
    <property type="entry name" value="B_lactamase-like_C"/>
</dbReference>